<protein>
    <submittedName>
        <fullName evidence="4">Prephenate dehydrogenase</fullName>
    </submittedName>
</protein>
<dbReference type="SUPFAM" id="SSF51735">
    <property type="entry name" value="NAD(P)-binding Rossmann-fold domains"/>
    <property type="match status" value="1"/>
</dbReference>
<dbReference type="RefSeq" id="WP_282839092.1">
    <property type="nucleotide sequence ID" value="NZ_JASCXW010000008.1"/>
</dbReference>
<dbReference type="GO" id="GO:0004665">
    <property type="term" value="F:prephenate dehydrogenase (NADP+) activity"/>
    <property type="evidence" value="ECO:0007669"/>
    <property type="project" value="InterPro"/>
</dbReference>
<dbReference type="InterPro" id="IPR008927">
    <property type="entry name" value="6-PGluconate_DH-like_C_sf"/>
</dbReference>
<comment type="similarity">
    <text evidence="1">Belongs to the prephenate/arogenate dehydrogenase family.</text>
</comment>
<dbReference type="InterPro" id="IPR036291">
    <property type="entry name" value="NAD(P)-bd_dom_sf"/>
</dbReference>
<evidence type="ECO:0000313" key="4">
    <source>
        <dbReference type="EMBL" id="MDI6452674.1"/>
    </source>
</evidence>
<gene>
    <name evidence="4" type="ORF">QJ521_03760</name>
</gene>
<dbReference type="InterPro" id="IPR046826">
    <property type="entry name" value="PDH_N"/>
</dbReference>
<feature type="domain" description="Prephenate/arogenate dehydrogenase" evidence="3">
    <location>
        <begin position="1"/>
        <end position="276"/>
    </location>
</feature>
<dbReference type="InterPro" id="IPR050812">
    <property type="entry name" value="Preph/Arog_dehydrog"/>
</dbReference>
<dbReference type="AlphaFoldDB" id="A0AAW6U9P5"/>
<dbReference type="PANTHER" id="PTHR21363">
    <property type="entry name" value="PREPHENATE DEHYDROGENASE"/>
    <property type="match status" value="1"/>
</dbReference>
<dbReference type="EMBL" id="JASCXW010000008">
    <property type="protein sequence ID" value="MDI6452674.1"/>
    <property type="molecule type" value="Genomic_DNA"/>
</dbReference>
<accession>A0AAW6U9P5</accession>
<reference evidence="4" key="1">
    <citation type="submission" date="2023-05" db="EMBL/GenBank/DDBJ databases">
        <title>Mariniplasma microaerophilum sp. nov., a novel anaerobic mollicute isolated from terrestrial mud volcano, Taman Peninsula, Russia.</title>
        <authorList>
            <person name="Khomyakova M.A."/>
            <person name="Merkel A.Y."/>
            <person name="Slobodkin A.I."/>
        </authorList>
    </citation>
    <scope>NUCLEOTIDE SEQUENCE</scope>
    <source>
        <strain evidence="4">M4Ah</strain>
    </source>
</reference>
<dbReference type="InterPro" id="IPR003099">
    <property type="entry name" value="Prephen_DH"/>
</dbReference>
<dbReference type="GO" id="GO:0006571">
    <property type="term" value="P:tyrosine biosynthetic process"/>
    <property type="evidence" value="ECO:0007669"/>
    <property type="project" value="InterPro"/>
</dbReference>
<evidence type="ECO:0000256" key="1">
    <source>
        <dbReference type="ARBA" id="ARBA00007964"/>
    </source>
</evidence>
<evidence type="ECO:0000259" key="3">
    <source>
        <dbReference type="PROSITE" id="PS51176"/>
    </source>
</evidence>
<sequence>MKIFIVGLGLIGASYAEGLHKNGHVVYGYDQKIENIKQAIEIGFIEKENHIEQITKVDLIILALYPKDNVIFIKNHVNLLRPGQMVTDVSGTKAWMMNEIEQILPEKISYTSHHPMAGKETNGFESRDYRMFRQANFLIVTGKRSVKKDQDILRLIANNLKFGKITVVDAKTHDELIAFTSQLTHVLAISLVQSDHLDETKHATGDSYRDLTRIAKINETMWTELFFENKDALLLKINDFMKELKHVKELLLVEDTESLTTYLKEAKEKRKSFDIH</sequence>
<dbReference type="Pfam" id="PF02153">
    <property type="entry name" value="PDH_N"/>
    <property type="match status" value="1"/>
</dbReference>
<dbReference type="SUPFAM" id="SSF48179">
    <property type="entry name" value="6-phosphogluconate dehydrogenase C-terminal domain-like"/>
    <property type="match status" value="1"/>
</dbReference>
<organism evidence="4 5">
    <name type="scientific">Peloplasma aerotolerans</name>
    <dbReference type="NCBI Taxonomy" id="3044389"/>
    <lineage>
        <taxon>Bacteria</taxon>
        <taxon>Bacillati</taxon>
        <taxon>Mycoplasmatota</taxon>
        <taxon>Mollicutes</taxon>
        <taxon>Acholeplasmatales</taxon>
        <taxon>Acholeplasmataceae</taxon>
        <taxon>Peloplasma</taxon>
    </lineage>
</organism>
<dbReference type="Gene3D" id="1.10.3660.10">
    <property type="entry name" value="6-phosphogluconate dehydrogenase C-terminal like domain"/>
    <property type="match status" value="1"/>
</dbReference>
<keyword evidence="5" id="KW-1185">Reference proteome</keyword>
<dbReference type="Proteomes" id="UP001431532">
    <property type="component" value="Unassembled WGS sequence"/>
</dbReference>
<dbReference type="Gene3D" id="3.40.50.720">
    <property type="entry name" value="NAD(P)-binding Rossmann-like Domain"/>
    <property type="match status" value="1"/>
</dbReference>
<keyword evidence="2" id="KW-0560">Oxidoreductase</keyword>
<name>A0AAW6U9P5_9MOLU</name>
<dbReference type="PANTHER" id="PTHR21363:SF0">
    <property type="entry name" value="PREPHENATE DEHYDROGENASE [NADP(+)]"/>
    <property type="match status" value="1"/>
</dbReference>
<dbReference type="Pfam" id="PF20463">
    <property type="entry name" value="PDH_C"/>
    <property type="match status" value="1"/>
</dbReference>
<dbReference type="GO" id="GO:0008977">
    <property type="term" value="F:prephenate dehydrogenase (NAD+) activity"/>
    <property type="evidence" value="ECO:0007669"/>
    <property type="project" value="InterPro"/>
</dbReference>
<dbReference type="InterPro" id="IPR046825">
    <property type="entry name" value="PDH_C"/>
</dbReference>
<proteinExistence type="inferred from homology"/>
<dbReference type="PROSITE" id="PS51176">
    <property type="entry name" value="PDH_ADH"/>
    <property type="match status" value="1"/>
</dbReference>
<evidence type="ECO:0000313" key="5">
    <source>
        <dbReference type="Proteomes" id="UP001431532"/>
    </source>
</evidence>
<dbReference type="GO" id="GO:0070403">
    <property type="term" value="F:NAD+ binding"/>
    <property type="evidence" value="ECO:0007669"/>
    <property type="project" value="InterPro"/>
</dbReference>
<comment type="caution">
    <text evidence="4">The sequence shown here is derived from an EMBL/GenBank/DDBJ whole genome shotgun (WGS) entry which is preliminary data.</text>
</comment>
<evidence type="ECO:0000256" key="2">
    <source>
        <dbReference type="ARBA" id="ARBA00023002"/>
    </source>
</evidence>